<evidence type="ECO:0000256" key="1">
    <source>
        <dbReference type="SAM" id="MobiDB-lite"/>
    </source>
</evidence>
<feature type="region of interest" description="Disordered" evidence="1">
    <location>
        <begin position="23"/>
        <end position="50"/>
    </location>
</feature>
<dbReference type="Proteomes" id="UP000299102">
    <property type="component" value="Unassembled WGS sequence"/>
</dbReference>
<sequence length="466" mass="52538">MSSEQTDANKTSTLANLNEWSINATETTGNFETPNTKRASSEEQITSEYSNPVDFAEQARHYSESIDKILVTETVHQANATDEEIITTSNTPKTTEQLLTTEIPNLGPTRLDVSQYKKSNKLTNSNNLDIPARPADVFQRRLHPLYIENEDKHVCYCEENRNLFLQAELEALRIGTHELLPARQRALEDGALVDGGAVLLCMSASNNTYNCVRTINATHNLLYCEFVTGLITYYNLRIGKLARVEMPRQYDYYVGEAIREIRACMKQASSIMISLRDAKQSEIFDNDRKEYFHNQLQQLLLRAVVVVMGILIPQVPAQKMTHIRRLNPRITNEYLNPKAARPVVNCARSCRPATNLIDKLPRRATKPAAAISRMPGTGVIIPISLSADIHQSFMDHLTGFVNLGLGGDRDFATRPELKKCDSKTVTRARRTANADWWITPGTPGMRPRDLFTTSRDNRESVGVIFH</sequence>
<keyword evidence="3" id="KW-1185">Reference proteome</keyword>
<name>A0A4C1ZX22_EUMVA</name>
<evidence type="ECO:0000313" key="2">
    <source>
        <dbReference type="EMBL" id="GBP93381.1"/>
    </source>
</evidence>
<gene>
    <name evidence="2" type="primary">Sulf1</name>
    <name evidence="2" type="ORF">EVAR_95383_1</name>
</gene>
<comment type="caution">
    <text evidence="2">The sequence shown here is derived from an EMBL/GenBank/DDBJ whole genome shotgun (WGS) entry which is preliminary data.</text>
</comment>
<dbReference type="AlphaFoldDB" id="A0A4C1ZX22"/>
<organism evidence="2 3">
    <name type="scientific">Eumeta variegata</name>
    <name type="common">Bagworm moth</name>
    <name type="synonym">Eumeta japonica</name>
    <dbReference type="NCBI Taxonomy" id="151549"/>
    <lineage>
        <taxon>Eukaryota</taxon>
        <taxon>Metazoa</taxon>
        <taxon>Ecdysozoa</taxon>
        <taxon>Arthropoda</taxon>
        <taxon>Hexapoda</taxon>
        <taxon>Insecta</taxon>
        <taxon>Pterygota</taxon>
        <taxon>Neoptera</taxon>
        <taxon>Endopterygota</taxon>
        <taxon>Lepidoptera</taxon>
        <taxon>Glossata</taxon>
        <taxon>Ditrysia</taxon>
        <taxon>Tineoidea</taxon>
        <taxon>Psychidae</taxon>
        <taxon>Oiketicinae</taxon>
        <taxon>Eumeta</taxon>
    </lineage>
</organism>
<dbReference type="STRING" id="151549.A0A4C1ZX22"/>
<dbReference type="OrthoDB" id="96314at2759"/>
<dbReference type="EMBL" id="BGZK01002368">
    <property type="protein sequence ID" value="GBP93381.1"/>
    <property type="molecule type" value="Genomic_DNA"/>
</dbReference>
<reference evidence="2 3" key="1">
    <citation type="journal article" date="2019" name="Commun. Biol.">
        <title>The bagworm genome reveals a unique fibroin gene that provides high tensile strength.</title>
        <authorList>
            <person name="Kono N."/>
            <person name="Nakamura H."/>
            <person name="Ohtoshi R."/>
            <person name="Tomita M."/>
            <person name="Numata K."/>
            <person name="Arakawa K."/>
        </authorList>
    </citation>
    <scope>NUCLEOTIDE SEQUENCE [LARGE SCALE GENOMIC DNA]</scope>
</reference>
<accession>A0A4C1ZX22</accession>
<proteinExistence type="predicted"/>
<protein>
    <submittedName>
        <fullName evidence="2">Extracellular sulfatase SULF-1 homolog</fullName>
    </submittedName>
</protein>
<evidence type="ECO:0000313" key="3">
    <source>
        <dbReference type="Proteomes" id="UP000299102"/>
    </source>
</evidence>